<keyword evidence="11" id="KW-1185">Reference proteome</keyword>
<keyword evidence="8" id="KW-0732">Signal</keyword>
<dbReference type="RefSeq" id="WP_173073215.1">
    <property type="nucleotide sequence ID" value="NZ_CP041345.1"/>
</dbReference>
<dbReference type="NCBIfam" id="TIGR04056">
    <property type="entry name" value="OMP_RagA_SusC"/>
    <property type="match status" value="1"/>
</dbReference>
<feature type="chain" id="PRO_5029540853" evidence="8">
    <location>
        <begin position="21"/>
        <end position="1010"/>
    </location>
</feature>
<dbReference type="EMBL" id="CP041345">
    <property type="protein sequence ID" value="QKG79460.1"/>
    <property type="molecule type" value="Genomic_DNA"/>
</dbReference>
<keyword evidence="5 7" id="KW-0472">Membrane</keyword>
<keyword evidence="4 7" id="KW-0812">Transmembrane</keyword>
<dbReference type="Pfam" id="PF07715">
    <property type="entry name" value="Plug"/>
    <property type="match status" value="1"/>
</dbReference>
<dbReference type="Gene3D" id="2.170.130.10">
    <property type="entry name" value="TonB-dependent receptor, plug domain"/>
    <property type="match status" value="1"/>
</dbReference>
<keyword evidence="2 7" id="KW-0813">Transport</keyword>
<protein>
    <submittedName>
        <fullName evidence="10">TonB-dependent receptor</fullName>
    </submittedName>
</protein>
<evidence type="ECO:0000313" key="10">
    <source>
        <dbReference type="EMBL" id="QKG79460.1"/>
    </source>
</evidence>
<name>A0A7D4BAK9_9BACT</name>
<keyword evidence="6 7" id="KW-0998">Cell outer membrane</keyword>
<evidence type="ECO:0000256" key="1">
    <source>
        <dbReference type="ARBA" id="ARBA00004571"/>
    </source>
</evidence>
<dbReference type="NCBIfam" id="TIGR04057">
    <property type="entry name" value="SusC_RagA_signa"/>
    <property type="match status" value="1"/>
</dbReference>
<evidence type="ECO:0000256" key="5">
    <source>
        <dbReference type="ARBA" id="ARBA00023136"/>
    </source>
</evidence>
<dbReference type="InterPro" id="IPR023996">
    <property type="entry name" value="TonB-dep_OMP_SusC/RagA"/>
</dbReference>
<gene>
    <name evidence="10" type="ORF">FHG85_03985</name>
</gene>
<evidence type="ECO:0000313" key="11">
    <source>
        <dbReference type="Proteomes" id="UP000500961"/>
    </source>
</evidence>
<comment type="subcellular location">
    <subcellularLocation>
        <location evidence="1 7">Cell outer membrane</location>
        <topology evidence="1 7">Multi-pass membrane protein</topology>
    </subcellularLocation>
</comment>
<accession>A0A7D4BAK9</accession>
<dbReference type="InterPro" id="IPR012910">
    <property type="entry name" value="Plug_dom"/>
</dbReference>
<keyword evidence="10" id="KW-0675">Receptor</keyword>
<dbReference type="InterPro" id="IPR039426">
    <property type="entry name" value="TonB-dep_rcpt-like"/>
</dbReference>
<dbReference type="Gene3D" id="2.40.170.20">
    <property type="entry name" value="TonB-dependent receptor, beta-barrel domain"/>
    <property type="match status" value="1"/>
</dbReference>
<dbReference type="InterPro" id="IPR036942">
    <property type="entry name" value="Beta-barrel_TonB_sf"/>
</dbReference>
<dbReference type="InterPro" id="IPR008969">
    <property type="entry name" value="CarboxyPept-like_regulatory"/>
</dbReference>
<dbReference type="Proteomes" id="UP000500961">
    <property type="component" value="Chromosome"/>
</dbReference>
<dbReference type="PROSITE" id="PS52016">
    <property type="entry name" value="TONB_DEPENDENT_REC_3"/>
    <property type="match status" value="1"/>
</dbReference>
<dbReference type="SUPFAM" id="SSF56935">
    <property type="entry name" value="Porins"/>
    <property type="match status" value="1"/>
</dbReference>
<dbReference type="Pfam" id="PF13715">
    <property type="entry name" value="CarbopepD_reg_2"/>
    <property type="match status" value="1"/>
</dbReference>
<feature type="domain" description="TonB-dependent receptor plug" evidence="9">
    <location>
        <begin position="115"/>
        <end position="223"/>
    </location>
</feature>
<evidence type="ECO:0000256" key="6">
    <source>
        <dbReference type="ARBA" id="ARBA00023237"/>
    </source>
</evidence>
<comment type="similarity">
    <text evidence="7">Belongs to the TonB-dependent receptor family.</text>
</comment>
<dbReference type="GO" id="GO:0009279">
    <property type="term" value="C:cell outer membrane"/>
    <property type="evidence" value="ECO:0007669"/>
    <property type="project" value="UniProtKB-SubCell"/>
</dbReference>
<dbReference type="Gene3D" id="2.60.40.1120">
    <property type="entry name" value="Carboxypeptidase-like, regulatory domain"/>
    <property type="match status" value="1"/>
</dbReference>
<evidence type="ECO:0000259" key="9">
    <source>
        <dbReference type="Pfam" id="PF07715"/>
    </source>
</evidence>
<dbReference type="InterPro" id="IPR037066">
    <property type="entry name" value="Plug_dom_sf"/>
</dbReference>
<dbReference type="AlphaFoldDB" id="A0A7D4BAK9"/>
<sequence>MKKLTSLIVFMVAFMNIVWAQQVEIRGTIVDANTNEPLPGATIMEKGTTNGTVSDVKGNFVLKTLSSSGYITVTFVGYLGQEFQFNGSTSINIQLKPDVAGIEEVVVIGYGTQKKSHLTGSISKVTNEGMDQIPVSRADQALIGKVSGVNIQTTDATAGASPTIRVRGIGSITADASPLIVVDGVVVDNDYLGSLDMNDVESFEILKDAASAAIYGSRGGNGIIMISTKQGKEGQTKFSFNGFAGPKFTADFDYRPSISEWKQFVLDNNGGVLTDRMAYIEKLGTETDWQDVMFDGGTIQNYSLSARGGSKKTKYFISGSYLSDDGVLLTDSYNKMSARLKIDTKVNKIIEFGANVSPSQTYKRDFPIGVHDALRQSPWLPIWHDENTIQYVDRSKYPDVQIGDYAMERHFDNYDLYNDGGDTDISTTSNVNPYAKVVERKYTVKDFKLLSNAYLRFHLLDGLTFTSRVAANYRHRQDEEWVGSKAHRNGTSAMESNYDTDTYTYWLSENMFSYNKTFGKHDISAVAGMTWEKWNTVSEDMEGTGYQFDYIQTINAATVIANAATYKSEESLHSIISRFNYAYDSKYLFSLSARYDGSSRFGKDTKYGFFPAASVGWRISEEEFLKNNDLISNLKVRVSYGVTGNNSGIGRYDAISKLSAVTAIVNGNAVTGFNQINIANNDLRWEKSVEFTPGIDIGFMKNRWNFTIDYYVRRSNDLLLSQEIPSVTGFTSATVNIGEVKNSGFEFEFLGRVFSQKDFSWTTSFNLSHNKNELVDFAGASGLITYVDAKRPAEYIALEGYPISSFYGYVYEKDIPNEYLKNPFYPIGGKSQDVYVKDLNGDGEIDSDDRAILGSPYPKWVWGFTNTFRYKGFDFSFTLQGSHGAKVRNLDPQYFENQFASNMDYVDTFPDKDKVVQRIFTDLCVQDASFIALRSINLGYTLPKALAQKLGIGSARIYVSGSNLIYLMADSYTSFNPEGVTNDDSPLRGGYQVGAAPYAKAMTVGLNLEF</sequence>
<organism evidence="10 11">
    <name type="scientific">Tenuifilum thalassicum</name>
    <dbReference type="NCBI Taxonomy" id="2590900"/>
    <lineage>
        <taxon>Bacteria</taxon>
        <taxon>Pseudomonadati</taxon>
        <taxon>Bacteroidota</taxon>
        <taxon>Bacteroidia</taxon>
        <taxon>Bacteroidales</taxon>
        <taxon>Tenuifilaceae</taxon>
        <taxon>Tenuifilum</taxon>
    </lineage>
</organism>
<evidence type="ECO:0000256" key="2">
    <source>
        <dbReference type="ARBA" id="ARBA00022448"/>
    </source>
</evidence>
<proteinExistence type="inferred from homology"/>
<reference evidence="10 11" key="1">
    <citation type="submission" date="2019-07" db="EMBL/GenBank/DDBJ databases">
        <title>Thalassofilum flectens gen. nov., sp. nov., a novel moderate thermophilic anaerobe from a shallow sea hot spring in Kunashir Island (Russia), representing a new family in the order Bacteroidales, and proposal of Thalassofilacea fam. nov.</title>
        <authorList>
            <person name="Kochetkova T.V."/>
            <person name="Podosokorskaya O.A."/>
            <person name="Novikov A."/>
            <person name="Elcheninov A.G."/>
            <person name="Toshchakov S.V."/>
            <person name="Kublanov I.V."/>
        </authorList>
    </citation>
    <scope>NUCLEOTIDE SEQUENCE [LARGE SCALE GENOMIC DNA]</scope>
    <source>
        <strain evidence="10 11">38-H</strain>
    </source>
</reference>
<dbReference type="KEGG" id="ttz:FHG85_03985"/>
<dbReference type="InterPro" id="IPR023997">
    <property type="entry name" value="TonB-dep_OMP_SusC/RagA_CS"/>
</dbReference>
<evidence type="ECO:0000256" key="3">
    <source>
        <dbReference type="ARBA" id="ARBA00022452"/>
    </source>
</evidence>
<keyword evidence="3 7" id="KW-1134">Transmembrane beta strand</keyword>
<evidence type="ECO:0000256" key="8">
    <source>
        <dbReference type="SAM" id="SignalP"/>
    </source>
</evidence>
<evidence type="ECO:0000256" key="7">
    <source>
        <dbReference type="PROSITE-ProRule" id="PRU01360"/>
    </source>
</evidence>
<dbReference type="SUPFAM" id="SSF49464">
    <property type="entry name" value="Carboxypeptidase regulatory domain-like"/>
    <property type="match status" value="1"/>
</dbReference>
<evidence type="ECO:0000256" key="4">
    <source>
        <dbReference type="ARBA" id="ARBA00022692"/>
    </source>
</evidence>
<feature type="signal peptide" evidence="8">
    <location>
        <begin position="1"/>
        <end position="20"/>
    </location>
</feature>